<protein>
    <submittedName>
        <fullName evidence="6">Cytochrome c55X</fullName>
    </submittedName>
</protein>
<evidence type="ECO:0000256" key="3">
    <source>
        <dbReference type="ARBA" id="ARBA00023004"/>
    </source>
</evidence>
<comment type="caution">
    <text evidence="6">The sequence shown here is derived from an EMBL/GenBank/DDBJ whole genome shotgun (WGS) entry which is preliminary data.</text>
</comment>
<name>A0A4R3JYN6_9PROT</name>
<dbReference type="RefSeq" id="WP_126459781.1">
    <property type="nucleotide sequence ID" value="NZ_AP018721.1"/>
</dbReference>
<evidence type="ECO:0000313" key="6">
    <source>
        <dbReference type="EMBL" id="TCS73855.1"/>
    </source>
</evidence>
<evidence type="ECO:0000256" key="1">
    <source>
        <dbReference type="ARBA" id="ARBA00022617"/>
    </source>
</evidence>
<evidence type="ECO:0000313" key="7">
    <source>
        <dbReference type="Proteomes" id="UP000295135"/>
    </source>
</evidence>
<keyword evidence="4" id="KW-0732">Signal</keyword>
<dbReference type="GO" id="GO:0046872">
    <property type="term" value="F:metal ion binding"/>
    <property type="evidence" value="ECO:0007669"/>
    <property type="project" value="UniProtKB-KW"/>
</dbReference>
<evidence type="ECO:0000256" key="4">
    <source>
        <dbReference type="SAM" id="SignalP"/>
    </source>
</evidence>
<sequence length="109" mass="11873">MHRTSQSLVVSLMLLAAAAQAAEPLPSTERQKELVRFVRQECGFCHGLKLTGGLGTPLTPDALQDKDFDGLVGTILTGRPGTAMPGWQPFITEAEARWIVRNLQKGFPQ</sequence>
<organism evidence="6 7">
    <name type="scientific">Sulfuritortus calidifontis</name>
    <dbReference type="NCBI Taxonomy" id="1914471"/>
    <lineage>
        <taxon>Bacteria</taxon>
        <taxon>Pseudomonadati</taxon>
        <taxon>Pseudomonadota</taxon>
        <taxon>Betaproteobacteria</taxon>
        <taxon>Nitrosomonadales</taxon>
        <taxon>Thiobacillaceae</taxon>
        <taxon>Sulfuritortus</taxon>
    </lineage>
</organism>
<reference evidence="6 7" key="1">
    <citation type="submission" date="2019-03" db="EMBL/GenBank/DDBJ databases">
        <title>Genomic Encyclopedia of Type Strains, Phase IV (KMG-IV): sequencing the most valuable type-strain genomes for metagenomic binning, comparative biology and taxonomic classification.</title>
        <authorList>
            <person name="Goeker M."/>
        </authorList>
    </citation>
    <scope>NUCLEOTIDE SEQUENCE [LARGE SCALE GENOMIC DNA]</scope>
    <source>
        <strain evidence="6 7">DSM 103923</strain>
    </source>
</reference>
<keyword evidence="7" id="KW-1185">Reference proteome</keyword>
<evidence type="ECO:0000259" key="5">
    <source>
        <dbReference type="Pfam" id="PF13442"/>
    </source>
</evidence>
<keyword evidence="1" id="KW-0349">Heme</keyword>
<accession>A0A4R3JYN6</accession>
<proteinExistence type="predicted"/>
<dbReference type="SUPFAM" id="SSF46626">
    <property type="entry name" value="Cytochrome c"/>
    <property type="match status" value="1"/>
</dbReference>
<feature type="signal peptide" evidence="4">
    <location>
        <begin position="1"/>
        <end position="21"/>
    </location>
</feature>
<dbReference type="InterPro" id="IPR036909">
    <property type="entry name" value="Cyt_c-like_dom_sf"/>
</dbReference>
<evidence type="ECO:0000256" key="2">
    <source>
        <dbReference type="ARBA" id="ARBA00022723"/>
    </source>
</evidence>
<dbReference type="AlphaFoldDB" id="A0A4R3JYN6"/>
<dbReference type="Proteomes" id="UP000295135">
    <property type="component" value="Unassembled WGS sequence"/>
</dbReference>
<dbReference type="GO" id="GO:0020037">
    <property type="term" value="F:heme binding"/>
    <property type="evidence" value="ECO:0007669"/>
    <property type="project" value="InterPro"/>
</dbReference>
<dbReference type="EMBL" id="SLZY01000001">
    <property type="protein sequence ID" value="TCS73855.1"/>
    <property type="molecule type" value="Genomic_DNA"/>
</dbReference>
<keyword evidence="3" id="KW-0408">Iron</keyword>
<dbReference type="OrthoDB" id="8689082at2"/>
<keyword evidence="2" id="KW-0479">Metal-binding</keyword>
<dbReference type="Pfam" id="PF13442">
    <property type="entry name" value="Cytochrome_CBB3"/>
    <property type="match status" value="1"/>
</dbReference>
<feature type="chain" id="PRO_5020471410" evidence="4">
    <location>
        <begin position="22"/>
        <end position="109"/>
    </location>
</feature>
<dbReference type="Gene3D" id="1.10.760.10">
    <property type="entry name" value="Cytochrome c-like domain"/>
    <property type="match status" value="1"/>
</dbReference>
<dbReference type="InterPro" id="IPR009056">
    <property type="entry name" value="Cyt_c-like_dom"/>
</dbReference>
<dbReference type="GO" id="GO:0009055">
    <property type="term" value="F:electron transfer activity"/>
    <property type="evidence" value="ECO:0007669"/>
    <property type="project" value="InterPro"/>
</dbReference>
<gene>
    <name evidence="6" type="ORF">EDC61_10177</name>
</gene>
<feature type="domain" description="Cytochrome c" evidence="5">
    <location>
        <begin position="33"/>
        <end position="100"/>
    </location>
</feature>